<gene>
    <name evidence="8" type="ORF">FEM48_Zijuj02G0027300</name>
</gene>
<dbReference type="NCBIfam" id="TIGR00174">
    <property type="entry name" value="miaA"/>
    <property type="match status" value="1"/>
</dbReference>
<evidence type="ECO:0000256" key="4">
    <source>
        <dbReference type="ARBA" id="ARBA00022741"/>
    </source>
</evidence>
<dbReference type="GO" id="GO:0005524">
    <property type="term" value="F:ATP binding"/>
    <property type="evidence" value="ECO:0007669"/>
    <property type="project" value="UniProtKB-KW"/>
</dbReference>
<dbReference type="GO" id="GO:0052381">
    <property type="term" value="F:tRNA dimethylallyltransferase activity"/>
    <property type="evidence" value="ECO:0007669"/>
    <property type="project" value="InterPro"/>
</dbReference>
<feature type="compositionally biased region" description="Low complexity" evidence="7">
    <location>
        <begin position="684"/>
        <end position="697"/>
    </location>
</feature>
<name>A0A978VT56_ZIZJJ</name>
<keyword evidence="4 6" id="KW-0547">Nucleotide-binding</keyword>
<keyword evidence="2 6" id="KW-0808">Transferase</keyword>
<dbReference type="InterPro" id="IPR027417">
    <property type="entry name" value="P-loop_NTPase"/>
</dbReference>
<dbReference type="PANTHER" id="PTHR11088">
    <property type="entry name" value="TRNA DIMETHYLALLYLTRANSFERASE"/>
    <property type="match status" value="1"/>
</dbReference>
<evidence type="ECO:0000256" key="2">
    <source>
        <dbReference type="ARBA" id="ARBA00022679"/>
    </source>
</evidence>
<dbReference type="Gene3D" id="1.10.287.890">
    <property type="entry name" value="Crystal structure of tRNA isopentenylpyrophosphate transferase (bh2366) domain"/>
    <property type="match status" value="1"/>
</dbReference>
<feature type="compositionally biased region" description="Basic residues" evidence="7">
    <location>
        <begin position="665"/>
        <end position="680"/>
    </location>
</feature>
<evidence type="ECO:0000256" key="7">
    <source>
        <dbReference type="SAM" id="MobiDB-lite"/>
    </source>
</evidence>
<organism evidence="8 9">
    <name type="scientific">Ziziphus jujuba var. spinosa</name>
    <dbReference type="NCBI Taxonomy" id="714518"/>
    <lineage>
        <taxon>Eukaryota</taxon>
        <taxon>Viridiplantae</taxon>
        <taxon>Streptophyta</taxon>
        <taxon>Embryophyta</taxon>
        <taxon>Tracheophyta</taxon>
        <taxon>Spermatophyta</taxon>
        <taxon>Magnoliopsida</taxon>
        <taxon>eudicotyledons</taxon>
        <taxon>Gunneridae</taxon>
        <taxon>Pentapetalae</taxon>
        <taxon>rosids</taxon>
        <taxon>fabids</taxon>
        <taxon>Rosales</taxon>
        <taxon>Rhamnaceae</taxon>
        <taxon>Paliureae</taxon>
        <taxon>Ziziphus</taxon>
    </lineage>
</organism>
<reference evidence="8" key="1">
    <citation type="journal article" date="2021" name="Front. Plant Sci.">
        <title>Chromosome-Scale Genome Assembly for Chinese Sour Jujube and Insights Into Its Genome Evolution and Domestication Signature.</title>
        <authorList>
            <person name="Shen L.-Y."/>
            <person name="Luo H."/>
            <person name="Wang X.-L."/>
            <person name="Wang X.-M."/>
            <person name="Qiu X.-J."/>
            <person name="Liu H."/>
            <person name="Zhou S.-S."/>
            <person name="Jia K.-H."/>
            <person name="Nie S."/>
            <person name="Bao Y.-T."/>
            <person name="Zhang R.-G."/>
            <person name="Yun Q.-Z."/>
            <person name="Chai Y.-H."/>
            <person name="Lu J.-Y."/>
            <person name="Li Y."/>
            <person name="Zhao S.-W."/>
            <person name="Mao J.-F."/>
            <person name="Jia S.-G."/>
            <person name="Mao Y.-M."/>
        </authorList>
    </citation>
    <scope>NUCLEOTIDE SEQUENCE</scope>
    <source>
        <strain evidence="8">AT0</strain>
        <tissue evidence="8">Leaf</tissue>
    </source>
</reference>
<dbReference type="Gene3D" id="3.30.160.60">
    <property type="entry name" value="Classic Zinc Finger"/>
    <property type="match status" value="1"/>
</dbReference>
<evidence type="ECO:0000256" key="6">
    <source>
        <dbReference type="RuleBase" id="RU003785"/>
    </source>
</evidence>
<dbReference type="Proteomes" id="UP000813462">
    <property type="component" value="Unassembled WGS sequence"/>
</dbReference>
<keyword evidence="3" id="KW-0203">Cytokinin biosynthesis</keyword>
<evidence type="ECO:0000256" key="3">
    <source>
        <dbReference type="ARBA" id="ARBA00022712"/>
    </source>
</evidence>
<accession>A0A978VT56</accession>
<evidence type="ECO:0000313" key="9">
    <source>
        <dbReference type="Proteomes" id="UP000813462"/>
    </source>
</evidence>
<dbReference type="GO" id="GO:0006400">
    <property type="term" value="P:tRNA modification"/>
    <property type="evidence" value="ECO:0007669"/>
    <property type="project" value="TreeGrafter"/>
</dbReference>
<evidence type="ECO:0000256" key="1">
    <source>
        <dbReference type="ARBA" id="ARBA00005842"/>
    </source>
</evidence>
<dbReference type="InterPro" id="IPR018022">
    <property type="entry name" value="IPT"/>
</dbReference>
<dbReference type="Gene3D" id="3.40.50.300">
    <property type="entry name" value="P-loop containing nucleotide triphosphate hydrolases"/>
    <property type="match status" value="2"/>
</dbReference>
<feature type="region of interest" description="Disordered" evidence="7">
    <location>
        <begin position="664"/>
        <end position="697"/>
    </location>
</feature>
<evidence type="ECO:0000256" key="5">
    <source>
        <dbReference type="ARBA" id="ARBA00022840"/>
    </source>
</evidence>
<dbReference type="PANTHER" id="PTHR11088:SF82">
    <property type="entry name" value="TRNA DIMETHYLALLYLTRANSFERASE 2"/>
    <property type="match status" value="1"/>
</dbReference>
<keyword evidence="5 6" id="KW-0067">ATP-binding</keyword>
<dbReference type="HAMAP" id="MF_00185">
    <property type="entry name" value="IPP_trans"/>
    <property type="match status" value="1"/>
</dbReference>
<dbReference type="FunFam" id="3.30.160.60:FF:002405">
    <property type="entry name" value="tRNA dimethylallyltransferase"/>
    <property type="match status" value="1"/>
</dbReference>
<dbReference type="InterPro" id="IPR039657">
    <property type="entry name" value="Dimethylallyltransferase"/>
</dbReference>
<comment type="caution">
    <text evidence="8">The sequence shown here is derived from an EMBL/GenBank/DDBJ whole genome shotgun (WGS) entry which is preliminary data.</text>
</comment>
<dbReference type="AlphaFoldDB" id="A0A978VT56"/>
<dbReference type="GO" id="GO:0005739">
    <property type="term" value="C:mitochondrion"/>
    <property type="evidence" value="ECO:0007669"/>
    <property type="project" value="TreeGrafter"/>
</dbReference>
<dbReference type="Gene3D" id="1.10.20.140">
    <property type="match status" value="1"/>
</dbReference>
<dbReference type="Pfam" id="PF01715">
    <property type="entry name" value="IPPT"/>
    <property type="match status" value="1"/>
</dbReference>
<dbReference type="EMBL" id="JAEACU010000002">
    <property type="protein sequence ID" value="KAH7542001.1"/>
    <property type="molecule type" value="Genomic_DNA"/>
</dbReference>
<dbReference type="GO" id="GO:0009691">
    <property type="term" value="P:cytokinin biosynthetic process"/>
    <property type="evidence" value="ECO:0007669"/>
    <property type="project" value="UniProtKB-KW"/>
</dbReference>
<dbReference type="SUPFAM" id="SSF52540">
    <property type="entry name" value="P-loop containing nucleoside triphosphate hydrolases"/>
    <property type="match status" value="2"/>
</dbReference>
<sequence length="697" mass="78616">MDPTGSRKSKMATDSMQFFIIGVCREGVPHHLNVEFTSKELLDSAIPTFPNSNTCRLFWLFMICVTSLKFEAFLSFSEGRHTLSLIGNREPCHWLEFESNETSHSYGHLKGTDPVATKGIHPNNHRKVDDAWSKQVVEPAVKIVRSLLNHDSNSVPDEGPNAIGMEVLRKDLWTRYKNCKDGKPKIQGGIVPLRKQEEKSSWQLEAFGLFLIMERDKLSDTGTQRTQFNEIGEEKPKIVVIMGPTGSGKSKLAVDLGSHFPIEVVNADSMQVYHGLDVLTNKVPLPEQKGVPHHLLGTVSPNVEFTAKEFRDSAIPIINDILSRNCLPVIVGGTNYYIQALVSPFLLDDTAENTDEDYSSNPSGDGDPCHRMEFEDGKTSHSYEHLKDIDPVAANRVHPNNHRKIRQYLSLYTHTGVLPSKLLQGKAAEVWQNWGRVDNFRYDCCFVSMDASLPVLDRYVEERVDCMVGSGLLNEVYDIFNPNADYTRGLRQAIGVREFESFLTTIDAPSGTTDGSASLKTVNSGDKILKEHTREMLNSSDDNQHKILLSEAIENVKLNTRRLVRRQKRRLLRLHTLFGWDIHFVDATESIQSKSDDIWSKQVVEPAVKIIRSFLSHDANSVSDDVPSDTGTKILARDLWTQYVCEACGNRVLRGAHEWEQHIQGRGHRKRMSHLRKSRGFSRTDQQGQQQTLSSLG</sequence>
<evidence type="ECO:0000313" key="8">
    <source>
        <dbReference type="EMBL" id="KAH7542001.1"/>
    </source>
</evidence>
<protein>
    <recommendedName>
        <fullName evidence="10">tRNA dimethylallyltransferase 2</fullName>
    </recommendedName>
</protein>
<evidence type="ECO:0008006" key="10">
    <source>
        <dbReference type="Google" id="ProtNLM"/>
    </source>
</evidence>
<comment type="similarity">
    <text evidence="1 6">Belongs to the IPP transferase family.</text>
</comment>
<proteinExistence type="inferred from homology"/>